<evidence type="ECO:0000313" key="2">
    <source>
        <dbReference type="EMBL" id="KAG6538743.1"/>
    </source>
</evidence>
<evidence type="ECO:0000259" key="1">
    <source>
        <dbReference type="SMART" id="SM00849"/>
    </source>
</evidence>
<reference evidence="2 3" key="1">
    <citation type="submission" date="2020-08" db="EMBL/GenBank/DDBJ databases">
        <title>Plant Genome Project.</title>
        <authorList>
            <person name="Zhang R.-G."/>
        </authorList>
    </citation>
    <scope>NUCLEOTIDE SEQUENCE [LARGE SCALE GENOMIC DNA]</scope>
    <source>
        <tissue evidence="2">Rhizome</tissue>
    </source>
</reference>
<dbReference type="Proteomes" id="UP000734854">
    <property type="component" value="Unassembled WGS sequence"/>
</dbReference>
<dbReference type="InterPro" id="IPR001279">
    <property type="entry name" value="Metallo-B-lactamas"/>
</dbReference>
<dbReference type="PANTHER" id="PTHR23131">
    <property type="entry name" value="ENDORIBONUCLEASE LACTB2"/>
    <property type="match status" value="1"/>
</dbReference>
<keyword evidence="3" id="KW-1185">Reference proteome</keyword>
<dbReference type="AlphaFoldDB" id="A0A8J5LWZ4"/>
<dbReference type="EMBL" id="JACMSC010000001">
    <property type="protein sequence ID" value="KAG6538743.1"/>
    <property type="molecule type" value="Genomic_DNA"/>
</dbReference>
<proteinExistence type="predicted"/>
<sequence>MALYRLVALIRNPSDEDFLVVQQIPPPLLPEEEYRGFVDSELWDLPSAPLNPLEGDRRSHTVIEGSSSLSNELDLSKFDVDSSLEQVLSIVRLQTTFDGIWSVWKYVKEPEFGPGPVINTLFIVGFVKSKEGIIAESCWWLAKESALGLLEEVKPNAIRVGPYAFTVLSSKLDHATNFRAVCSLHYQEYPPGIIIVPMKSRTAKPFHTTNLVVVVANNAFHEPKESNFVANGEALLVDPGCSSQFHGDLADLVAVLPRKLLVFVTHHHYDHIDGLTVIQKCNPDAVLLAHENTSHRIGRDEWHLHRTLLSGGEKIKVCDHQLEAIFAPGHTDGHLALRHASTNSLIVGDHCVGQGSALLDVRTGGNMKDYFQTTYKFLELSPHVLIPMHGRINLWPKQMLCGYLKHRRARELSILEAIESGAETLYDILSRSYADVDIKLWIPAASNVRLHVDHLAYQERLPKSFSMEVFNSSHEAFLAEMGVISNM</sequence>
<gene>
    <name evidence="2" type="ORF">ZIOFF_003871</name>
</gene>
<dbReference type="Pfam" id="PF00753">
    <property type="entry name" value="Lactamase_B"/>
    <property type="match status" value="1"/>
</dbReference>
<accession>A0A8J5LWZ4</accession>
<dbReference type="FunFam" id="3.60.15.10:FF:000032">
    <property type="entry name" value="Metallo-hydrolase/oxidoreductase superfamily protein"/>
    <property type="match status" value="1"/>
</dbReference>
<dbReference type="SMART" id="SM00849">
    <property type="entry name" value="Lactamase_B"/>
    <property type="match status" value="1"/>
</dbReference>
<feature type="domain" description="Metallo-beta-lactamase" evidence="1">
    <location>
        <begin position="223"/>
        <end position="389"/>
    </location>
</feature>
<organism evidence="2 3">
    <name type="scientific">Zingiber officinale</name>
    <name type="common">Ginger</name>
    <name type="synonym">Amomum zingiber</name>
    <dbReference type="NCBI Taxonomy" id="94328"/>
    <lineage>
        <taxon>Eukaryota</taxon>
        <taxon>Viridiplantae</taxon>
        <taxon>Streptophyta</taxon>
        <taxon>Embryophyta</taxon>
        <taxon>Tracheophyta</taxon>
        <taxon>Spermatophyta</taxon>
        <taxon>Magnoliopsida</taxon>
        <taxon>Liliopsida</taxon>
        <taxon>Zingiberales</taxon>
        <taxon>Zingiberaceae</taxon>
        <taxon>Zingiber</taxon>
    </lineage>
</organism>
<evidence type="ECO:0000313" key="3">
    <source>
        <dbReference type="Proteomes" id="UP000734854"/>
    </source>
</evidence>
<protein>
    <recommendedName>
        <fullName evidence="1">Metallo-beta-lactamase domain-containing protein</fullName>
    </recommendedName>
</protein>
<dbReference type="FunFam" id="1.10.10.10:FF:000534">
    <property type="entry name" value="Metallo-hydrolase/oxidoreductase superfamily protein"/>
    <property type="match status" value="1"/>
</dbReference>
<dbReference type="GO" id="GO:0009536">
    <property type="term" value="C:plastid"/>
    <property type="evidence" value="ECO:0007669"/>
    <property type="project" value="TreeGrafter"/>
</dbReference>
<name>A0A8J5LWZ4_ZINOF</name>
<dbReference type="InterPro" id="IPR050662">
    <property type="entry name" value="Sec-metab_biosynth-thioest"/>
</dbReference>
<dbReference type="CDD" id="cd06262">
    <property type="entry name" value="metallo-hydrolase-like_MBL-fold"/>
    <property type="match status" value="1"/>
</dbReference>
<dbReference type="PANTHER" id="PTHR23131:SF0">
    <property type="entry name" value="ENDORIBONUCLEASE LACTB2"/>
    <property type="match status" value="1"/>
</dbReference>
<comment type="caution">
    <text evidence="2">The sequence shown here is derived from an EMBL/GenBank/DDBJ whole genome shotgun (WGS) entry which is preliminary data.</text>
</comment>